<evidence type="ECO:0000256" key="3">
    <source>
        <dbReference type="ARBA" id="ARBA00015991"/>
    </source>
</evidence>
<dbReference type="eggNOG" id="COG1254">
    <property type="taxonomic scope" value="Bacteria"/>
</dbReference>
<dbReference type="InterPro" id="IPR020456">
    <property type="entry name" value="Acylphosphatase"/>
</dbReference>
<feature type="active site" evidence="5">
    <location>
        <position position="18"/>
    </location>
</feature>
<evidence type="ECO:0000256" key="5">
    <source>
        <dbReference type="PROSITE-ProRule" id="PRU00520"/>
    </source>
</evidence>
<evidence type="ECO:0000313" key="9">
    <source>
        <dbReference type="Proteomes" id="UP000051181"/>
    </source>
</evidence>
<evidence type="ECO:0000256" key="4">
    <source>
        <dbReference type="ARBA" id="ARBA00047645"/>
    </source>
</evidence>
<dbReference type="PANTHER" id="PTHR47268">
    <property type="entry name" value="ACYLPHOSPHATASE"/>
    <property type="match status" value="1"/>
</dbReference>
<evidence type="ECO:0000256" key="1">
    <source>
        <dbReference type="ARBA" id="ARBA00005614"/>
    </source>
</evidence>
<comment type="similarity">
    <text evidence="1 6">Belongs to the acylphosphatase family.</text>
</comment>
<dbReference type="RefSeq" id="WP_010011030.1">
    <property type="nucleotide sequence ID" value="NZ_AZCN01000049.1"/>
</dbReference>
<keyword evidence="5" id="KW-0378">Hydrolase</keyword>
<accession>A0A0R1F0R1</accession>
<dbReference type="Proteomes" id="UP000051181">
    <property type="component" value="Unassembled WGS sequence"/>
</dbReference>
<dbReference type="InterPro" id="IPR017968">
    <property type="entry name" value="Acylphosphatase_CS"/>
</dbReference>
<dbReference type="AlphaFoldDB" id="A0A0R1F0R1"/>
<evidence type="ECO:0000256" key="6">
    <source>
        <dbReference type="RuleBase" id="RU004168"/>
    </source>
</evidence>
<dbReference type="PRINTS" id="PR00112">
    <property type="entry name" value="ACYLPHPHTASE"/>
</dbReference>
<dbReference type="InterPro" id="IPR036046">
    <property type="entry name" value="Acylphosphatase-like_dom_sf"/>
</dbReference>
<dbReference type="PROSITE" id="PS00150">
    <property type="entry name" value="ACYLPHOSPHATASE_1"/>
    <property type="match status" value="1"/>
</dbReference>
<feature type="active site" evidence="5">
    <location>
        <position position="36"/>
    </location>
</feature>
<evidence type="ECO:0000313" key="8">
    <source>
        <dbReference type="EMBL" id="KRK15407.1"/>
    </source>
</evidence>
<comment type="catalytic activity">
    <reaction evidence="4 5">
        <text>an acyl phosphate + H2O = a carboxylate + phosphate + H(+)</text>
        <dbReference type="Rhea" id="RHEA:14965"/>
        <dbReference type="ChEBI" id="CHEBI:15377"/>
        <dbReference type="ChEBI" id="CHEBI:15378"/>
        <dbReference type="ChEBI" id="CHEBI:29067"/>
        <dbReference type="ChEBI" id="CHEBI:43474"/>
        <dbReference type="ChEBI" id="CHEBI:59918"/>
        <dbReference type="EC" id="3.6.1.7"/>
    </reaction>
</comment>
<evidence type="ECO:0000259" key="7">
    <source>
        <dbReference type="PROSITE" id="PS51160"/>
    </source>
</evidence>
<dbReference type="PANTHER" id="PTHR47268:SF4">
    <property type="entry name" value="ACYLPHOSPHATASE"/>
    <property type="match status" value="1"/>
</dbReference>
<dbReference type="EC" id="3.6.1.7" evidence="2 5"/>
<comment type="caution">
    <text evidence="8">The sequence shown here is derived from an EMBL/GenBank/DDBJ whole genome shotgun (WGS) entry which is preliminary data.</text>
</comment>
<dbReference type="GeneID" id="65917338"/>
<dbReference type="Pfam" id="PF00708">
    <property type="entry name" value="Acylphosphatase"/>
    <property type="match status" value="1"/>
</dbReference>
<organism evidence="8 9">
    <name type="scientific">Loigolactobacillus coryniformis subsp. coryniformis KCTC 3167 = DSM 20001</name>
    <dbReference type="NCBI Taxonomy" id="913848"/>
    <lineage>
        <taxon>Bacteria</taxon>
        <taxon>Bacillati</taxon>
        <taxon>Bacillota</taxon>
        <taxon>Bacilli</taxon>
        <taxon>Lactobacillales</taxon>
        <taxon>Lactobacillaceae</taxon>
        <taxon>Loigolactobacillus</taxon>
    </lineage>
</organism>
<dbReference type="PATRIC" id="fig|913848.6.peg.1762"/>
<gene>
    <name evidence="8" type="ORF">FD22_GL001720</name>
</gene>
<dbReference type="PROSITE" id="PS51160">
    <property type="entry name" value="ACYLPHOSPHATASE_3"/>
    <property type="match status" value="1"/>
</dbReference>
<dbReference type="Gene3D" id="3.30.70.100">
    <property type="match status" value="1"/>
</dbReference>
<dbReference type="InterPro" id="IPR001792">
    <property type="entry name" value="Acylphosphatase-like_dom"/>
</dbReference>
<reference evidence="8 9" key="1">
    <citation type="journal article" date="2015" name="Genome Announc.">
        <title>Expanding the biotechnology potential of lactobacilli through comparative genomics of 213 strains and associated genera.</title>
        <authorList>
            <person name="Sun Z."/>
            <person name="Harris H.M."/>
            <person name="McCann A."/>
            <person name="Guo C."/>
            <person name="Argimon S."/>
            <person name="Zhang W."/>
            <person name="Yang X."/>
            <person name="Jeffery I.B."/>
            <person name="Cooney J.C."/>
            <person name="Kagawa T.F."/>
            <person name="Liu W."/>
            <person name="Song Y."/>
            <person name="Salvetti E."/>
            <person name="Wrobel A."/>
            <person name="Rasinkangas P."/>
            <person name="Parkhill J."/>
            <person name="Rea M.C."/>
            <person name="O'Sullivan O."/>
            <person name="Ritari J."/>
            <person name="Douillard F.P."/>
            <person name="Paul Ross R."/>
            <person name="Yang R."/>
            <person name="Briner A.E."/>
            <person name="Felis G.E."/>
            <person name="de Vos W.M."/>
            <person name="Barrangou R."/>
            <person name="Klaenhammer T.R."/>
            <person name="Caufield P.W."/>
            <person name="Cui Y."/>
            <person name="Zhang H."/>
            <person name="O'Toole P.W."/>
        </authorList>
    </citation>
    <scope>NUCLEOTIDE SEQUENCE [LARGE SCALE GENOMIC DNA]</scope>
    <source>
        <strain evidence="8 9">DSM 20001</strain>
    </source>
</reference>
<dbReference type="GO" id="GO:0003998">
    <property type="term" value="F:acylphosphatase activity"/>
    <property type="evidence" value="ECO:0007669"/>
    <property type="project" value="UniProtKB-EC"/>
</dbReference>
<evidence type="ECO:0000256" key="2">
    <source>
        <dbReference type="ARBA" id="ARBA00012150"/>
    </source>
</evidence>
<protein>
    <recommendedName>
        <fullName evidence="3 5">acylphosphatase</fullName>
        <ecNumber evidence="2 5">3.6.1.7</ecNumber>
    </recommendedName>
</protein>
<proteinExistence type="inferred from homology"/>
<dbReference type="SUPFAM" id="SSF54975">
    <property type="entry name" value="Acylphosphatase/BLUF domain-like"/>
    <property type="match status" value="1"/>
</dbReference>
<sequence>MRRVSLTVFGRVQGVGFRYATKMVADKVGVTGLVRNLLDGTVYIEARGTDREVSDFIQVVKKGPSPYAKVTRVDLVELSDDKVYRDFAVTN</sequence>
<feature type="domain" description="Acylphosphatase-like" evidence="7">
    <location>
        <begin position="3"/>
        <end position="91"/>
    </location>
</feature>
<name>A0A0R1F0R1_9LACO</name>
<dbReference type="EMBL" id="AZCN01000049">
    <property type="protein sequence ID" value="KRK15407.1"/>
    <property type="molecule type" value="Genomic_DNA"/>
</dbReference>